<dbReference type="Gene3D" id="3.40.50.300">
    <property type="entry name" value="P-loop containing nucleotide triphosphate hydrolases"/>
    <property type="match status" value="1"/>
</dbReference>
<dbReference type="SUPFAM" id="SSF52540">
    <property type="entry name" value="P-loop containing nucleoside triphosphate hydrolases"/>
    <property type="match status" value="1"/>
</dbReference>
<gene>
    <name evidence="1" type="ORF">AKJ58_00090</name>
</gene>
<reference evidence="1 2" key="1">
    <citation type="journal article" date="2016" name="Sci. Rep.">
        <title>Metabolic traits of an uncultured archaeal lineage -MSBL1- from brine pools of the Red Sea.</title>
        <authorList>
            <person name="Mwirichia R."/>
            <person name="Alam I."/>
            <person name="Rashid M."/>
            <person name="Vinu M."/>
            <person name="Ba-Alawi W."/>
            <person name="Anthony Kamau A."/>
            <person name="Kamanda Ngugi D."/>
            <person name="Goker M."/>
            <person name="Klenk H.P."/>
            <person name="Bajic V."/>
            <person name="Stingl U."/>
        </authorList>
    </citation>
    <scope>NUCLEOTIDE SEQUENCE [LARGE SCALE GENOMIC DNA]</scope>
    <source>
        <strain evidence="1">SCGC-AAA385D11</strain>
    </source>
</reference>
<dbReference type="EMBL" id="LHYK01000001">
    <property type="protein sequence ID" value="KXB08390.1"/>
    <property type="molecule type" value="Genomic_DNA"/>
</dbReference>
<dbReference type="PANTHER" id="PTHR41930">
    <property type="entry name" value="UPF0200 PROTEIN MJ1399"/>
    <property type="match status" value="1"/>
</dbReference>
<name>A0A133VPM6_9EURY</name>
<dbReference type="InterPro" id="IPR027417">
    <property type="entry name" value="P-loop_NTPase"/>
</dbReference>
<dbReference type="PANTHER" id="PTHR41930:SF1">
    <property type="entry name" value="DEPHOSPHO-COA KINASE"/>
    <property type="match status" value="1"/>
</dbReference>
<dbReference type="Pfam" id="PF13207">
    <property type="entry name" value="AAA_17"/>
    <property type="match status" value="1"/>
</dbReference>
<dbReference type="AlphaFoldDB" id="A0A133VPM6"/>
<accession>A0A133VPM6</accession>
<evidence type="ECO:0000313" key="1">
    <source>
        <dbReference type="EMBL" id="KXB08390.1"/>
    </source>
</evidence>
<organism evidence="1 2">
    <name type="scientific">candidate division MSBL1 archaeon SCGC-AAA385D11</name>
    <dbReference type="NCBI Taxonomy" id="1698286"/>
    <lineage>
        <taxon>Archaea</taxon>
        <taxon>Methanobacteriati</taxon>
        <taxon>Methanobacteriota</taxon>
        <taxon>candidate division MSBL1</taxon>
    </lineage>
</organism>
<comment type="caution">
    <text evidence="1">The sequence shown here is derived from an EMBL/GenBank/DDBJ whole genome shotgun (WGS) entry which is preliminary data.</text>
</comment>
<proteinExistence type="predicted"/>
<protein>
    <submittedName>
        <fullName evidence="1">Uncharacterized protein</fullName>
    </submittedName>
</protein>
<dbReference type="Proteomes" id="UP000070256">
    <property type="component" value="Unassembled WGS sequence"/>
</dbReference>
<sequence length="186" mass="20955">MTQFSAIGVVGLPASGKTSVVEAMVDLGASRVRMGSVVWKEAKRRGLKINEENVGKVANELRNREGLDVIARRCIPIVRKEGRKSKVVVIDGIRGSEEVKEFEEAFDDYFYLVSVDASEGTRFSRIKARGRRDDSSNWKAFQEKNRRELKWGLEEAMKLADFMIVNEGTLEDLRARAAEIFEKVVG</sequence>
<evidence type="ECO:0000313" key="2">
    <source>
        <dbReference type="Proteomes" id="UP000070256"/>
    </source>
</evidence>
<keyword evidence="2" id="KW-1185">Reference proteome</keyword>